<dbReference type="AlphaFoldDB" id="A0A176RVN2"/>
<dbReference type="PANTHER" id="PTHR35565">
    <property type="entry name" value="CYTOPLASMIC PROTEIN-RELATED"/>
    <property type="match status" value="1"/>
</dbReference>
<dbReference type="NCBIfam" id="TIGR03355">
    <property type="entry name" value="VI_chp_2"/>
    <property type="match status" value="1"/>
</dbReference>
<dbReference type="InterPro" id="IPR010269">
    <property type="entry name" value="T6SS_TssC-like"/>
</dbReference>
<organism evidence="3 4">
    <name type="scientific">Candidatus Thiomargarita nelsonii</name>
    <dbReference type="NCBI Taxonomy" id="1003181"/>
    <lineage>
        <taxon>Bacteria</taxon>
        <taxon>Pseudomonadati</taxon>
        <taxon>Pseudomonadota</taxon>
        <taxon>Gammaproteobacteria</taxon>
        <taxon>Thiotrichales</taxon>
        <taxon>Thiotrichaceae</taxon>
        <taxon>Thiomargarita</taxon>
    </lineage>
</organism>
<sequence length="310" mass="35867">MIANYDFGPKAPDIKLLQNVANVGAIASAPFIAAAGPQFLSGEDLPHLNKIFEGSQYRKWQSFRDSEDARYVGLTIPRFLLRLPYNPESKPVKAFNYEEKVRASHDYLWGNTAYAFATRLTDSFAKYRWCTIDNGAVEDLPLHQYETKTGEIKTQIPTEVLISEQREYELAEQGFIPLTMRNKDSAVFYSANSVQKPKFFGTSQEGKESEINYKLGTQLPYMFIINRLTHYIAKMLQREKIESEKERADLEIRLNQWIGQYVSDARSHKQPLKAAKILVEEVEPSLYRIHIKVRPNLKQKDFTFSLEYQF</sequence>
<evidence type="ECO:0000259" key="1">
    <source>
        <dbReference type="Pfam" id="PF05943"/>
    </source>
</evidence>
<proteinExistence type="predicted"/>
<dbReference type="Pfam" id="PF05943">
    <property type="entry name" value="VipB"/>
    <property type="match status" value="1"/>
</dbReference>
<keyword evidence="4" id="KW-1185">Reference proteome</keyword>
<evidence type="ECO:0000313" key="4">
    <source>
        <dbReference type="Proteomes" id="UP000076962"/>
    </source>
</evidence>
<dbReference type="InterPro" id="IPR044031">
    <property type="entry name" value="TssC1_N"/>
</dbReference>
<protein>
    <submittedName>
        <fullName evidence="3">Type VI secretion protein, EvpB/VC_A0108 family</fullName>
    </submittedName>
</protein>
<comment type="caution">
    <text evidence="3">The sequence shown here is derived from an EMBL/GenBank/DDBJ whole genome shotgun (WGS) entry which is preliminary data.</text>
</comment>
<dbReference type="InterPro" id="IPR044032">
    <property type="entry name" value="TssC1_C"/>
</dbReference>
<evidence type="ECO:0000313" key="3">
    <source>
        <dbReference type="EMBL" id="OAD19787.1"/>
    </source>
</evidence>
<name>A0A176RVN2_9GAMM</name>
<feature type="domain" description="TssC1 C-terminal" evidence="2">
    <location>
        <begin position="209"/>
        <end position="307"/>
    </location>
</feature>
<dbReference type="PATRIC" id="fig|1003181.4.peg.5995"/>
<dbReference type="PANTHER" id="PTHR35565:SF1">
    <property type="entry name" value="TYPE VI SECRETION SYSTEM CONTRACTILE SHEATH LARGE SUBUNIT"/>
    <property type="match status" value="1"/>
</dbReference>
<accession>A0A176RVN2</accession>
<reference evidence="3 4" key="1">
    <citation type="submission" date="2016-05" db="EMBL/GenBank/DDBJ databases">
        <title>Single-cell genome of chain-forming Candidatus Thiomargarita nelsonii and comparison to other large sulfur-oxidizing bacteria.</title>
        <authorList>
            <person name="Winkel M."/>
            <person name="Salman V."/>
            <person name="Woyke T."/>
            <person name="Schulz-Vogt H."/>
            <person name="Richter M."/>
            <person name="Flood B."/>
            <person name="Bailey J."/>
            <person name="Amann R."/>
            <person name="Mussmann M."/>
        </authorList>
    </citation>
    <scope>NUCLEOTIDE SEQUENCE [LARGE SCALE GENOMIC DNA]</scope>
    <source>
        <strain evidence="3 4">THI036</strain>
    </source>
</reference>
<dbReference type="EMBL" id="LUTY01002664">
    <property type="protein sequence ID" value="OAD19787.1"/>
    <property type="molecule type" value="Genomic_DNA"/>
</dbReference>
<dbReference type="Pfam" id="PF18945">
    <property type="entry name" value="VipB_2"/>
    <property type="match status" value="1"/>
</dbReference>
<evidence type="ECO:0000259" key="2">
    <source>
        <dbReference type="Pfam" id="PF18945"/>
    </source>
</evidence>
<gene>
    <name evidence="3" type="ORF">THIOM_004553</name>
</gene>
<dbReference type="Proteomes" id="UP000076962">
    <property type="component" value="Unassembled WGS sequence"/>
</dbReference>
<feature type="domain" description="TssC1 N-terminal" evidence="1">
    <location>
        <begin position="1"/>
        <end position="195"/>
    </location>
</feature>